<name>A0ACB6R653_9PLEO</name>
<accession>A0ACB6R653</accession>
<sequence length="557" mass="61213">MEGSYTMHPSQTMGQSPFFYYNPDPSPENHRQHGHFTPHPHGQLTPTFQPQTPEAFCPSNMFFKRPSSSNSQGSYPQFPNHAMLTPVASPQPIYQRPTILIQQQDSPYLHPIDTDFSDTRFAPATPPLSSSGSNISSPPSTCDVLPTPINSAFFSEGIEGVKQGCEEEVFSEILAAGADWRSASPPMTPVFIQPPSTSQGSYLLSATSCPSLSPSPSPLPRTSYAETENNFCDPRNLTVASTATTELACLTTPCPSDEEDKHNHIDFTGLPTFEPLFELDSEDDFAGFVQFSATDNALFLGCKRQRTDLISFTPEDDIVSDDSFTDFEDEPAAGLLTPCDTDFSDMSATKAQKKKSAKRARSEVTDAESNYQGHDQGNDSQTQSGASSQQASGHNGTPDNAIASSSDDENVSTPVAPTSRRGRKQSLTEDPSKTFVCNLCSRRFRRQEHLKRHYRSLHTHEKPFECQDCGKKFSRSDNLSQHQRTHGTGAVVMGVLDGSEMQRPRDDMYDNQDPALLGQVLYNAAAAISSSSSDSFSDLEPSPLGLEKKMRKRKRDE</sequence>
<protein>
    <submittedName>
        <fullName evidence="1">Uncharacterized protein</fullName>
    </submittedName>
</protein>
<gene>
    <name evidence="1" type="ORF">BDR25DRAFT_109891</name>
</gene>
<organism evidence="1 2">
    <name type="scientific">Lindgomyces ingoldianus</name>
    <dbReference type="NCBI Taxonomy" id="673940"/>
    <lineage>
        <taxon>Eukaryota</taxon>
        <taxon>Fungi</taxon>
        <taxon>Dikarya</taxon>
        <taxon>Ascomycota</taxon>
        <taxon>Pezizomycotina</taxon>
        <taxon>Dothideomycetes</taxon>
        <taxon>Pleosporomycetidae</taxon>
        <taxon>Pleosporales</taxon>
        <taxon>Lindgomycetaceae</taxon>
        <taxon>Lindgomyces</taxon>
    </lineage>
</organism>
<proteinExistence type="predicted"/>
<keyword evidence="2" id="KW-1185">Reference proteome</keyword>
<dbReference type="EMBL" id="MU003497">
    <property type="protein sequence ID" value="KAF2474557.1"/>
    <property type="molecule type" value="Genomic_DNA"/>
</dbReference>
<evidence type="ECO:0000313" key="2">
    <source>
        <dbReference type="Proteomes" id="UP000799755"/>
    </source>
</evidence>
<evidence type="ECO:0000313" key="1">
    <source>
        <dbReference type="EMBL" id="KAF2474557.1"/>
    </source>
</evidence>
<reference evidence="1" key="1">
    <citation type="journal article" date="2020" name="Stud. Mycol.">
        <title>101 Dothideomycetes genomes: a test case for predicting lifestyles and emergence of pathogens.</title>
        <authorList>
            <person name="Haridas S."/>
            <person name="Albert R."/>
            <person name="Binder M."/>
            <person name="Bloem J."/>
            <person name="Labutti K."/>
            <person name="Salamov A."/>
            <person name="Andreopoulos B."/>
            <person name="Baker S."/>
            <person name="Barry K."/>
            <person name="Bills G."/>
            <person name="Bluhm B."/>
            <person name="Cannon C."/>
            <person name="Castanera R."/>
            <person name="Culley D."/>
            <person name="Daum C."/>
            <person name="Ezra D."/>
            <person name="Gonzalez J."/>
            <person name="Henrissat B."/>
            <person name="Kuo A."/>
            <person name="Liang C."/>
            <person name="Lipzen A."/>
            <person name="Lutzoni F."/>
            <person name="Magnuson J."/>
            <person name="Mondo S."/>
            <person name="Nolan M."/>
            <person name="Ohm R."/>
            <person name="Pangilinan J."/>
            <person name="Park H.-J."/>
            <person name="Ramirez L."/>
            <person name="Alfaro M."/>
            <person name="Sun H."/>
            <person name="Tritt A."/>
            <person name="Yoshinaga Y."/>
            <person name="Zwiers L.-H."/>
            <person name="Turgeon B."/>
            <person name="Goodwin S."/>
            <person name="Spatafora J."/>
            <person name="Crous P."/>
            <person name="Grigoriev I."/>
        </authorList>
    </citation>
    <scope>NUCLEOTIDE SEQUENCE</scope>
    <source>
        <strain evidence="1">ATCC 200398</strain>
    </source>
</reference>
<comment type="caution">
    <text evidence="1">The sequence shown here is derived from an EMBL/GenBank/DDBJ whole genome shotgun (WGS) entry which is preliminary data.</text>
</comment>
<dbReference type="Proteomes" id="UP000799755">
    <property type="component" value="Unassembled WGS sequence"/>
</dbReference>